<dbReference type="SUPFAM" id="SSF51735">
    <property type="entry name" value="NAD(P)-binding Rossmann-fold domains"/>
    <property type="match status" value="1"/>
</dbReference>
<accession>A0ABY5S821</accession>
<name>A0ABY5S821_9BACL</name>
<dbReference type="RefSeq" id="WP_258386124.1">
    <property type="nucleotide sequence ID" value="NZ_CP091430.1"/>
</dbReference>
<dbReference type="InterPro" id="IPR051450">
    <property type="entry name" value="Gfo/Idh/MocA_Oxidoreductases"/>
</dbReference>
<dbReference type="Gene3D" id="3.40.50.720">
    <property type="entry name" value="NAD(P)-binding Rossmann-like Domain"/>
    <property type="match status" value="1"/>
</dbReference>
<dbReference type="EMBL" id="CP091430">
    <property type="protein sequence ID" value="UVI30054.1"/>
    <property type="molecule type" value="Genomic_DNA"/>
</dbReference>
<dbReference type="InterPro" id="IPR000683">
    <property type="entry name" value="Gfo/Idh/MocA-like_OxRdtase_N"/>
</dbReference>
<dbReference type="PANTHER" id="PTHR43377:SF1">
    <property type="entry name" value="BILIVERDIN REDUCTASE A"/>
    <property type="match status" value="1"/>
</dbReference>
<dbReference type="Proteomes" id="UP001057877">
    <property type="component" value="Chromosome"/>
</dbReference>
<reference evidence="2" key="1">
    <citation type="submission" date="2022-01" db="EMBL/GenBank/DDBJ databases">
        <title>Paenibacillus spongiae sp. nov., isolated from marine sponge.</title>
        <authorList>
            <person name="Li Z."/>
            <person name="Zhang M."/>
        </authorList>
    </citation>
    <scope>NUCLEOTIDE SEQUENCE</scope>
    <source>
        <strain evidence="2">PHS-Z3</strain>
    </source>
</reference>
<dbReference type="InterPro" id="IPR036291">
    <property type="entry name" value="NAD(P)-bd_dom_sf"/>
</dbReference>
<evidence type="ECO:0000313" key="2">
    <source>
        <dbReference type="EMBL" id="UVI30054.1"/>
    </source>
</evidence>
<organism evidence="2 3">
    <name type="scientific">Paenibacillus spongiae</name>
    <dbReference type="NCBI Taxonomy" id="2909671"/>
    <lineage>
        <taxon>Bacteria</taxon>
        <taxon>Bacillati</taxon>
        <taxon>Bacillota</taxon>
        <taxon>Bacilli</taxon>
        <taxon>Bacillales</taxon>
        <taxon>Paenibacillaceae</taxon>
        <taxon>Paenibacillus</taxon>
    </lineage>
</organism>
<protein>
    <submittedName>
        <fullName evidence="2">Gfo/Idh/MocA family oxidoreductase</fullName>
    </submittedName>
</protein>
<keyword evidence="3" id="KW-1185">Reference proteome</keyword>
<proteinExistence type="predicted"/>
<dbReference type="Pfam" id="PF01408">
    <property type="entry name" value="GFO_IDH_MocA"/>
    <property type="match status" value="1"/>
</dbReference>
<dbReference type="PANTHER" id="PTHR43377">
    <property type="entry name" value="BILIVERDIN REDUCTASE A"/>
    <property type="match status" value="1"/>
</dbReference>
<feature type="domain" description="Gfo/Idh/MocA-like oxidoreductase N-terminal" evidence="1">
    <location>
        <begin position="4"/>
        <end position="115"/>
    </location>
</feature>
<evidence type="ECO:0000259" key="1">
    <source>
        <dbReference type="Pfam" id="PF01408"/>
    </source>
</evidence>
<evidence type="ECO:0000313" key="3">
    <source>
        <dbReference type="Proteomes" id="UP001057877"/>
    </source>
</evidence>
<gene>
    <name evidence="2" type="ORF">L1F29_32530</name>
</gene>
<sequence length="359" mass="40078">MGKIRFGIIGGGWRAEFYLRIAAALPERFEVARMLVRREEKGAALTAQWGIRTVSSMEQFVRERDYSFAVVSVSRESCPDYIAELASRGIPVLAETPPAKDLQSLVQLFEAVGAEAKVQVAEQYLYQPMHAARIAVAHSGKLGSVSHVQVSAAHGYHGISLIRRLLGVRYEDAVIRGERFTAPLMAGPGRGGPPQEESFRDSVQDMATLRFGGRTALYDFAGDQYFSWVRKNRVLVRGDRGEIADEELRYLVDYRTPVSMEMRRVETGHNGNLEGYYHQGILAGSEWVYRNPFIPARLTDDEIAIATSLANMARYAEGGPSFYSLAEASQDHYLSLMMAQAVETGETVRTTPQIWSERE</sequence>